<comment type="caution">
    <text evidence="2">The sequence shown here is derived from an EMBL/GenBank/DDBJ whole genome shotgun (WGS) entry which is preliminary data.</text>
</comment>
<organism evidence="2 3">
    <name type="scientific">Vibrio gallaecicus</name>
    <dbReference type="NCBI Taxonomy" id="552386"/>
    <lineage>
        <taxon>Bacteria</taxon>
        <taxon>Pseudomonadati</taxon>
        <taxon>Pseudomonadota</taxon>
        <taxon>Gammaproteobacteria</taxon>
        <taxon>Vibrionales</taxon>
        <taxon>Vibrionaceae</taxon>
        <taxon>Vibrio</taxon>
    </lineage>
</organism>
<evidence type="ECO:0000313" key="3">
    <source>
        <dbReference type="Proteomes" id="UP001570417"/>
    </source>
</evidence>
<evidence type="ECO:0000256" key="1">
    <source>
        <dbReference type="SAM" id="Phobius"/>
    </source>
</evidence>
<gene>
    <name evidence="2" type="ORF">AB4566_21520</name>
</gene>
<keyword evidence="1" id="KW-0472">Membrane</keyword>
<protein>
    <submittedName>
        <fullName evidence="2">Uncharacterized protein</fullName>
    </submittedName>
</protein>
<keyword evidence="3" id="KW-1185">Reference proteome</keyword>
<accession>A0ABV4NHV9</accession>
<dbReference type="EMBL" id="JBFRUW010000138">
    <property type="protein sequence ID" value="MFA0570832.1"/>
    <property type="molecule type" value="Genomic_DNA"/>
</dbReference>
<evidence type="ECO:0000313" key="2">
    <source>
        <dbReference type="EMBL" id="MFA0570832.1"/>
    </source>
</evidence>
<dbReference type="RefSeq" id="WP_372268595.1">
    <property type="nucleotide sequence ID" value="NZ_JBFRUW010000138.1"/>
</dbReference>
<reference evidence="2 3" key="1">
    <citation type="journal article" date="2024" name="ISME J.">
        <title>Tailless and filamentous prophages are predominant in marine Vibrio.</title>
        <authorList>
            <person name="Steensen K."/>
            <person name="Seneca J."/>
            <person name="Bartlau N."/>
            <person name="Yu X.A."/>
            <person name="Hussain F.A."/>
            <person name="Polz M.F."/>
        </authorList>
    </citation>
    <scope>NUCLEOTIDE SEQUENCE [LARGE SCALE GENOMIC DNA]</scope>
    <source>
        <strain evidence="2 3">10N.222.51.A1</strain>
    </source>
</reference>
<keyword evidence="1" id="KW-1133">Transmembrane helix</keyword>
<sequence length="172" mass="20171">MRLKLAINSVLLAVDVKFEASEELPNRLLDVLQKRDLIHSLKQKKLEDRHYGKRRALDDLVRASSELESLIEKLVPFIGYMETSELELYSVLEDILIFEYIGNMTIFLRLFKQIMIVRGFEKSRLLRYRGEVEYAHNKAFKSDSQRLAFFIPSLGFVFTVVWLRFVVALLTP</sequence>
<dbReference type="Proteomes" id="UP001570417">
    <property type="component" value="Unassembled WGS sequence"/>
</dbReference>
<feature type="transmembrane region" description="Helical" evidence="1">
    <location>
        <begin position="147"/>
        <end position="170"/>
    </location>
</feature>
<name>A0ABV4NHV9_9VIBR</name>
<keyword evidence="1" id="KW-0812">Transmembrane</keyword>
<proteinExistence type="predicted"/>